<protein>
    <submittedName>
        <fullName evidence="1">Minor tail protein</fullName>
    </submittedName>
</protein>
<proteinExistence type="predicted"/>
<reference evidence="1" key="1">
    <citation type="submission" date="2022-04" db="EMBL/GenBank/DDBJ databases">
        <authorList>
            <person name="Alexander J."/>
            <person name="Beall E."/>
            <person name="Blank A."/>
            <person name="Christensen S."/>
            <person name="Falteisek K."/>
            <person name="Fields K."/>
            <person name="Fields S."/>
            <person name="Hubble C."/>
            <person name="Johnson G."/>
            <person name="Kaiser C."/>
            <person name="Kowalski P."/>
            <person name="McCafferty N."/>
            <person name="McIver B."/>
            <person name="Montour A."/>
            <person name="Ott P."/>
            <person name="Pennel L."/>
            <person name="Poncelet M."/>
            <person name="Qureshi E."/>
            <person name="Robertson C."/>
            <person name="Saeed A."/>
            <person name="Schulz N."/>
            <person name="Xiong S."/>
            <person name="Klyczek K."/>
            <person name="Garlena R.A."/>
            <person name="Russell D.A."/>
            <person name="Jacobs-Sera D."/>
            <person name="Hatfull G.F."/>
        </authorList>
    </citation>
    <scope>NUCLEOTIDE SEQUENCE</scope>
</reference>
<evidence type="ECO:0000313" key="1">
    <source>
        <dbReference type="EMBL" id="URC18058.1"/>
    </source>
</evidence>
<accession>A0A9E7E5J3</accession>
<dbReference type="EMBL" id="ON392166">
    <property type="protein sequence ID" value="URC18058.1"/>
    <property type="molecule type" value="Genomic_DNA"/>
</dbReference>
<dbReference type="KEGG" id="vg:80034091"/>
<dbReference type="GeneID" id="80034091"/>
<organism evidence="1 2">
    <name type="scientific">Arthrobacter phage Cole</name>
    <dbReference type="NCBI Taxonomy" id="2944951"/>
    <lineage>
        <taxon>Viruses</taxon>
        <taxon>Duplodnaviria</taxon>
        <taxon>Heunggongvirae</taxon>
        <taxon>Uroviricota</taxon>
        <taxon>Caudoviricetes</taxon>
        <taxon>Daemsvirinae</taxon>
        <taxon>Nanditavirus</taxon>
        <taxon>Nanditavirus cole</taxon>
    </lineage>
</organism>
<name>A0A9E7E5J3_9CAUD</name>
<dbReference type="RefSeq" id="YP_010760986.1">
    <property type="nucleotide sequence ID" value="NC_073590.1"/>
</dbReference>
<sequence>MTITLLAPDGVAITAQQERQAKAALNGGGFGRPLGGRSGFRVDVSSAALVATSTTWTLKPCSVMLDPGATSHQGMYGWASDSDITGAVTAADATYARKDIVYIQVNDSTAGDGSGATSAPVLYLAGTPSATPSAPALPVRSFLLGTITVPQAGGGSPTVALNTARFVAAGARLPVFSAADRPSSPFVGQEVTRLDRNNHIQSWNGSSWKWVSRPERYYADPATFSTTQNQSDKLIGSVTTAPVRSYATQVRVNGRLTVVCSAISAGTLQVRVCVSATVSTVAQAQARALLPFNAPGNYYDTRGAETDWISVGPGGNPLARIWIAHVGGNVNEGATDNAAENHLWVEVLPADD</sequence>
<evidence type="ECO:0000313" key="2">
    <source>
        <dbReference type="Proteomes" id="UP001055786"/>
    </source>
</evidence>
<dbReference type="Proteomes" id="UP001055786">
    <property type="component" value="Segment"/>
</dbReference>
<gene>
    <name evidence="1" type="primary">20</name>
    <name evidence="1" type="ORF">SEA_COLE_20</name>
</gene>
<keyword evidence="2" id="KW-1185">Reference proteome</keyword>